<evidence type="ECO:0000256" key="3">
    <source>
        <dbReference type="ARBA" id="ARBA00022692"/>
    </source>
</evidence>
<proteinExistence type="inferred from homology"/>
<feature type="transmembrane region" description="Helical" evidence="8">
    <location>
        <begin position="502"/>
        <end position="523"/>
    </location>
</feature>
<evidence type="ECO:0000256" key="2">
    <source>
        <dbReference type="ARBA" id="ARBA00005982"/>
    </source>
</evidence>
<keyword evidence="10" id="KW-1185">Reference proteome</keyword>
<dbReference type="InterPro" id="IPR000109">
    <property type="entry name" value="POT_fam"/>
</dbReference>
<comment type="similarity">
    <text evidence="2">Belongs to the major facilitator superfamily. Proton-dependent oligopeptide transporter (POT/PTR) (TC 2.A.17) family.</text>
</comment>
<keyword evidence="4" id="KW-0813">Transport</keyword>
<reference evidence="10" key="1">
    <citation type="journal article" date="2017" name="bioRxiv">
        <title>Comparative analysis of the genomes of Stylophora pistillata and Acropora digitifera provides evidence for extensive differences between species of corals.</title>
        <authorList>
            <person name="Voolstra C.R."/>
            <person name="Li Y."/>
            <person name="Liew Y.J."/>
            <person name="Baumgarten S."/>
            <person name="Zoccola D."/>
            <person name="Flot J.-F."/>
            <person name="Tambutte S."/>
            <person name="Allemand D."/>
            <person name="Aranda M."/>
        </authorList>
    </citation>
    <scope>NUCLEOTIDE SEQUENCE [LARGE SCALE GENOMIC DNA]</scope>
</reference>
<sequence length="567" mass="62420">MMDSPRDENDELCSNYDDYEENPSELNESPSEDLVSSNTSLTVVCILFVTLFERLSYYGVAANLVFYCTDILNLSSPLSSSIVLAFQGTCFVTPIIGGWLGDTTAGRYNAVYGSLLAYVSGTALFTATTTSKHSGGYVLSRLYQVLFLAASLVLIAIAVGGVKANLSLMGADQVKGKGQKVVEKFFVWYYWFIQVGSLLAFTAVVYIQQNKSYFYGSLITVASVACGTIMVLMGRNHYILHPPRSSALADARRIFALGIKNKLCRIKDPLWTHWLDGAKTTMGGAFSGEKVEAVKSMVRFSPIIFTCIFYWTIYSQGTTAFLLQGSYMNLKVINTFPFPAASLSIFEILCVLVLIPIIDRVVYPGLRRVGFNFTPLRRIGVGMLFAAGSVALAGLIEIERKRRFGRFSQDVFGVKKNASSMSVFYQVPQYILQGTSEALVPVSGLEFAYAQSPPELRGLVMGVCWAMVGVGYYVASLLVSIVKYASHATWYPDNLNKGTLENYMFLLAGLMLIDLVVFLYLAVRYRYVDHGEGPGNDGHRAPGRARVVSLATAVPVNNDVYPQLLVR</sequence>
<evidence type="ECO:0000256" key="4">
    <source>
        <dbReference type="ARBA" id="ARBA00022856"/>
    </source>
</evidence>
<dbReference type="GO" id="GO:0015833">
    <property type="term" value="P:peptide transport"/>
    <property type="evidence" value="ECO:0007669"/>
    <property type="project" value="UniProtKB-KW"/>
</dbReference>
<dbReference type="Pfam" id="PF00854">
    <property type="entry name" value="PTR2"/>
    <property type="match status" value="1"/>
</dbReference>
<keyword evidence="6 8" id="KW-0472">Membrane</keyword>
<evidence type="ECO:0000256" key="5">
    <source>
        <dbReference type="ARBA" id="ARBA00022989"/>
    </source>
</evidence>
<evidence type="ECO:0000256" key="1">
    <source>
        <dbReference type="ARBA" id="ARBA00004141"/>
    </source>
</evidence>
<keyword evidence="5 8" id="KW-1133">Transmembrane helix</keyword>
<dbReference type="AlphaFoldDB" id="A0A2B4S7C8"/>
<keyword evidence="4" id="KW-0653">Protein transport</keyword>
<feature type="transmembrane region" description="Helical" evidence="8">
    <location>
        <begin position="186"/>
        <end position="206"/>
    </location>
</feature>
<evidence type="ECO:0000256" key="6">
    <source>
        <dbReference type="ARBA" id="ARBA00023136"/>
    </source>
</evidence>
<feature type="transmembrane region" description="Helical" evidence="8">
    <location>
        <begin position="378"/>
        <end position="396"/>
    </location>
</feature>
<dbReference type="InterPro" id="IPR036259">
    <property type="entry name" value="MFS_trans_sf"/>
</dbReference>
<gene>
    <name evidence="9" type="primary">slc15a4</name>
    <name evidence="9" type="ORF">AWC38_SpisGene10985</name>
</gene>
<accession>A0A2B4S7C8</accession>
<keyword evidence="3 8" id="KW-0812">Transmembrane</keyword>
<organism evidence="9 10">
    <name type="scientific">Stylophora pistillata</name>
    <name type="common">Smooth cauliflower coral</name>
    <dbReference type="NCBI Taxonomy" id="50429"/>
    <lineage>
        <taxon>Eukaryota</taxon>
        <taxon>Metazoa</taxon>
        <taxon>Cnidaria</taxon>
        <taxon>Anthozoa</taxon>
        <taxon>Hexacorallia</taxon>
        <taxon>Scleractinia</taxon>
        <taxon>Astrocoeniina</taxon>
        <taxon>Pocilloporidae</taxon>
        <taxon>Stylophora</taxon>
    </lineage>
</organism>
<evidence type="ECO:0000256" key="8">
    <source>
        <dbReference type="SAM" id="Phobius"/>
    </source>
</evidence>
<dbReference type="PANTHER" id="PTHR11654">
    <property type="entry name" value="OLIGOPEPTIDE TRANSPORTER-RELATED"/>
    <property type="match status" value="1"/>
</dbReference>
<protein>
    <submittedName>
        <fullName evidence="9">Solute carrier family 15 member 4</fullName>
    </submittedName>
</protein>
<feature type="transmembrane region" description="Helical" evidence="8">
    <location>
        <begin position="213"/>
        <end position="233"/>
    </location>
</feature>
<evidence type="ECO:0000313" key="10">
    <source>
        <dbReference type="Proteomes" id="UP000225706"/>
    </source>
</evidence>
<dbReference type="OrthoDB" id="8904098at2759"/>
<dbReference type="Gene3D" id="1.20.1250.20">
    <property type="entry name" value="MFS general substrate transporter like domains"/>
    <property type="match status" value="1"/>
</dbReference>
<name>A0A2B4S7C8_STYPI</name>
<feature type="transmembrane region" description="Helical" evidence="8">
    <location>
        <begin position="459"/>
        <end position="482"/>
    </location>
</feature>
<dbReference type="SUPFAM" id="SSF103473">
    <property type="entry name" value="MFS general substrate transporter"/>
    <property type="match status" value="1"/>
</dbReference>
<evidence type="ECO:0000313" key="9">
    <source>
        <dbReference type="EMBL" id="PFX24422.1"/>
    </source>
</evidence>
<comment type="caution">
    <text evidence="9">The sequence shown here is derived from an EMBL/GenBank/DDBJ whole genome shotgun (WGS) entry which is preliminary data.</text>
</comment>
<feature type="transmembrane region" description="Helical" evidence="8">
    <location>
        <begin position="41"/>
        <end position="66"/>
    </location>
</feature>
<dbReference type="Proteomes" id="UP000225706">
    <property type="component" value="Unassembled WGS sequence"/>
</dbReference>
<comment type="subcellular location">
    <subcellularLocation>
        <location evidence="1">Membrane</location>
        <topology evidence="1">Multi-pass membrane protein</topology>
    </subcellularLocation>
</comment>
<dbReference type="GO" id="GO:0016020">
    <property type="term" value="C:membrane"/>
    <property type="evidence" value="ECO:0007669"/>
    <property type="project" value="UniProtKB-SubCell"/>
</dbReference>
<feature type="transmembrane region" description="Helical" evidence="8">
    <location>
        <begin position="78"/>
        <end position="99"/>
    </location>
</feature>
<feature type="transmembrane region" description="Helical" evidence="8">
    <location>
        <begin position="142"/>
        <end position="166"/>
    </location>
</feature>
<feature type="transmembrane region" description="Helical" evidence="8">
    <location>
        <begin position="111"/>
        <end position="130"/>
    </location>
</feature>
<dbReference type="EMBL" id="LSMT01000177">
    <property type="protein sequence ID" value="PFX24422.1"/>
    <property type="molecule type" value="Genomic_DNA"/>
</dbReference>
<feature type="transmembrane region" description="Helical" evidence="8">
    <location>
        <begin position="303"/>
        <end position="323"/>
    </location>
</feature>
<keyword evidence="4" id="KW-0571">Peptide transport</keyword>
<feature type="transmembrane region" description="Helical" evidence="8">
    <location>
        <begin position="335"/>
        <end position="358"/>
    </location>
</feature>
<dbReference type="GO" id="GO:0022857">
    <property type="term" value="F:transmembrane transporter activity"/>
    <property type="evidence" value="ECO:0007669"/>
    <property type="project" value="InterPro"/>
</dbReference>
<feature type="region of interest" description="Disordered" evidence="7">
    <location>
        <begin position="1"/>
        <end position="34"/>
    </location>
</feature>
<evidence type="ECO:0000256" key="7">
    <source>
        <dbReference type="SAM" id="MobiDB-lite"/>
    </source>
</evidence>